<dbReference type="RefSeq" id="WP_092925754.1">
    <property type="nucleotide sequence ID" value="NZ_FJTZ01000012.1"/>
</dbReference>
<dbReference type="GO" id="GO:0005829">
    <property type="term" value="C:cytosol"/>
    <property type="evidence" value="ECO:0007669"/>
    <property type="project" value="TreeGrafter"/>
</dbReference>
<keyword evidence="4" id="KW-0067">ATP-binding</keyword>
<dbReference type="KEGG" id="rhom:FRIFI_1439"/>
<dbReference type="GO" id="GO:0033592">
    <property type="term" value="F:RNA strand annealing activity"/>
    <property type="evidence" value="ECO:0007669"/>
    <property type="project" value="TreeGrafter"/>
</dbReference>
<dbReference type="GO" id="GO:0016787">
    <property type="term" value="F:hydrolase activity"/>
    <property type="evidence" value="ECO:0007669"/>
    <property type="project" value="UniProtKB-KW"/>
</dbReference>
<dbReference type="InterPro" id="IPR044742">
    <property type="entry name" value="DEAD/DEAH_RhlB"/>
</dbReference>
<dbReference type="EMBL" id="LN650648">
    <property type="protein sequence ID" value="CEI72974.1"/>
    <property type="molecule type" value="Genomic_DNA"/>
</dbReference>
<evidence type="ECO:0000313" key="10">
    <source>
        <dbReference type="EMBL" id="CEI72974.1"/>
    </source>
</evidence>
<dbReference type="SMART" id="SM00487">
    <property type="entry name" value="DEXDc"/>
    <property type="match status" value="1"/>
</dbReference>
<evidence type="ECO:0000256" key="4">
    <source>
        <dbReference type="ARBA" id="ARBA00022840"/>
    </source>
</evidence>
<proteinExistence type="predicted"/>
<reference evidence="10 11" key="1">
    <citation type="submission" date="2014-09" db="EMBL/GenBank/DDBJ databases">
        <authorList>
            <person name="Hornung B.V."/>
        </authorList>
    </citation>
    <scope>NUCLEOTIDE SEQUENCE [LARGE SCALE GENOMIC DNA]</scope>
    <source>
        <strain evidence="10 11">FRIFI</strain>
    </source>
</reference>
<evidence type="ECO:0000256" key="3">
    <source>
        <dbReference type="ARBA" id="ARBA00022806"/>
    </source>
</evidence>
<dbReference type="Proteomes" id="UP000245695">
    <property type="component" value="Chromosome 1"/>
</dbReference>
<sequence length="426" mass="48599">MNTFEKLDLNENLIKGLKEQNITSPTEVQSLTIKDILDNKDLLVSAQTGSGKTLAYLLPMFEKIDTTKRETQVLILAPTHELVMQITEQAKILSKNSNMNVTAFSIIGEVNIQKQIKNIKTIKPHIVVGTCGRVLDLIKQKKLKAHTIKTIILDEVDSLLSGKNEEVVENIIKTTLRDRQLLGFSASLNENTISMCDYLMKDMKMIKTKDTLIINPNINHMYLYGDRREKFTLLRKSLASANPSRAIVFVNDEDSIEVITEKLNYHSYKAVCISGKMTKEDRKNALSAFRSGKVRILVSSDLSARGLDIVEVSHVFNLDFPPSKNEYIHRCGRSARGNRKGTAISIITNQNLSTIRDYRRDFKIDMKAVELKNGKFVEIDFDKMKKEARKKSKENEAKKEEKVSKNKKVDKYEHKKSTNNKFNKKK</sequence>
<feature type="short sequence motif" description="Q motif" evidence="5">
    <location>
        <begin position="2"/>
        <end position="30"/>
    </location>
</feature>
<dbReference type="SMART" id="SM00490">
    <property type="entry name" value="HELICc"/>
    <property type="match status" value="1"/>
</dbReference>
<dbReference type="InterPro" id="IPR027417">
    <property type="entry name" value="P-loop_NTPase"/>
</dbReference>
<organism evidence="10 11">
    <name type="scientific">Romboutsia hominis</name>
    <dbReference type="NCBI Taxonomy" id="1507512"/>
    <lineage>
        <taxon>Bacteria</taxon>
        <taxon>Bacillati</taxon>
        <taxon>Bacillota</taxon>
        <taxon>Clostridia</taxon>
        <taxon>Peptostreptococcales</taxon>
        <taxon>Peptostreptococcaceae</taxon>
        <taxon>Romboutsia</taxon>
    </lineage>
</organism>
<dbReference type="InterPro" id="IPR014001">
    <property type="entry name" value="Helicase_ATP-bd"/>
</dbReference>
<dbReference type="PROSITE" id="PS51194">
    <property type="entry name" value="HELICASE_CTER"/>
    <property type="match status" value="1"/>
</dbReference>
<dbReference type="Pfam" id="PF00270">
    <property type="entry name" value="DEAD"/>
    <property type="match status" value="1"/>
</dbReference>
<dbReference type="PROSITE" id="PS51192">
    <property type="entry name" value="HELICASE_ATP_BIND_1"/>
    <property type="match status" value="1"/>
</dbReference>
<evidence type="ECO:0000256" key="1">
    <source>
        <dbReference type="ARBA" id="ARBA00022741"/>
    </source>
</evidence>
<dbReference type="Pfam" id="PF00271">
    <property type="entry name" value="Helicase_C"/>
    <property type="match status" value="1"/>
</dbReference>
<keyword evidence="11" id="KW-1185">Reference proteome</keyword>
<dbReference type="InterPro" id="IPR001650">
    <property type="entry name" value="Helicase_C-like"/>
</dbReference>
<dbReference type="GO" id="GO:0009409">
    <property type="term" value="P:response to cold"/>
    <property type="evidence" value="ECO:0007669"/>
    <property type="project" value="TreeGrafter"/>
</dbReference>
<feature type="domain" description="DEAD-box RNA helicase Q" evidence="9">
    <location>
        <begin position="2"/>
        <end position="30"/>
    </location>
</feature>
<dbReference type="InterPro" id="IPR050547">
    <property type="entry name" value="DEAD_box_RNA_helicases"/>
</dbReference>
<evidence type="ECO:0000256" key="2">
    <source>
        <dbReference type="ARBA" id="ARBA00022801"/>
    </source>
</evidence>
<keyword evidence="2 10" id="KW-0378">Hydrolase</keyword>
<dbReference type="SUPFAM" id="SSF52540">
    <property type="entry name" value="P-loop containing nucleoside triphosphate hydrolases"/>
    <property type="match status" value="1"/>
</dbReference>
<evidence type="ECO:0000256" key="5">
    <source>
        <dbReference type="PROSITE-ProRule" id="PRU00552"/>
    </source>
</evidence>
<dbReference type="PANTHER" id="PTHR47963:SF7">
    <property type="entry name" value="ATP-DEPENDENT RNA HELICASE YFML-RELATED"/>
    <property type="match status" value="1"/>
</dbReference>
<keyword evidence="3 10" id="KW-0347">Helicase</keyword>
<feature type="region of interest" description="Disordered" evidence="6">
    <location>
        <begin position="387"/>
        <end position="426"/>
    </location>
</feature>
<gene>
    <name evidence="10" type="ORF">FRIFI_1439</name>
</gene>
<dbReference type="GO" id="GO:0003724">
    <property type="term" value="F:RNA helicase activity"/>
    <property type="evidence" value="ECO:0007669"/>
    <property type="project" value="UniProtKB-EC"/>
</dbReference>
<dbReference type="Gene3D" id="3.40.50.300">
    <property type="entry name" value="P-loop containing nucleotide triphosphate hydrolases"/>
    <property type="match status" value="2"/>
</dbReference>
<dbReference type="GO" id="GO:0005524">
    <property type="term" value="F:ATP binding"/>
    <property type="evidence" value="ECO:0007669"/>
    <property type="project" value="UniProtKB-KW"/>
</dbReference>
<evidence type="ECO:0000256" key="6">
    <source>
        <dbReference type="SAM" id="MobiDB-lite"/>
    </source>
</evidence>
<evidence type="ECO:0000313" key="11">
    <source>
        <dbReference type="Proteomes" id="UP000245695"/>
    </source>
</evidence>
<evidence type="ECO:0000259" key="9">
    <source>
        <dbReference type="PROSITE" id="PS51195"/>
    </source>
</evidence>
<accession>A0A2P2BVC8</accession>
<dbReference type="EC" id="3.6.4.13" evidence="10"/>
<evidence type="ECO:0000259" key="8">
    <source>
        <dbReference type="PROSITE" id="PS51194"/>
    </source>
</evidence>
<evidence type="ECO:0000259" key="7">
    <source>
        <dbReference type="PROSITE" id="PS51192"/>
    </source>
</evidence>
<dbReference type="InterPro" id="IPR014014">
    <property type="entry name" value="RNA_helicase_DEAD_Q_motif"/>
</dbReference>
<dbReference type="InterPro" id="IPR011545">
    <property type="entry name" value="DEAD/DEAH_box_helicase_dom"/>
</dbReference>
<protein>
    <submittedName>
        <fullName evidence="10">ATP-dependent RNA helicase FAL1</fullName>
        <ecNumber evidence="10">3.6.4.13</ecNumber>
    </submittedName>
</protein>
<keyword evidence="1" id="KW-0547">Nucleotide-binding</keyword>
<dbReference type="CDD" id="cd18787">
    <property type="entry name" value="SF2_C_DEAD"/>
    <property type="match status" value="1"/>
</dbReference>
<dbReference type="PANTHER" id="PTHR47963">
    <property type="entry name" value="DEAD-BOX ATP-DEPENDENT RNA HELICASE 47, MITOCHONDRIAL"/>
    <property type="match status" value="1"/>
</dbReference>
<feature type="domain" description="Helicase C-terminal" evidence="8">
    <location>
        <begin position="233"/>
        <end position="387"/>
    </location>
</feature>
<dbReference type="AlphaFoldDB" id="A0A2P2BVC8"/>
<name>A0A2P2BVC8_9FIRM</name>
<dbReference type="PROSITE" id="PS51195">
    <property type="entry name" value="Q_MOTIF"/>
    <property type="match status" value="1"/>
</dbReference>
<feature type="domain" description="Helicase ATP-binding" evidence="7">
    <location>
        <begin position="33"/>
        <end position="206"/>
    </location>
</feature>
<feature type="compositionally biased region" description="Basic and acidic residues" evidence="6">
    <location>
        <begin position="393"/>
        <end position="416"/>
    </location>
</feature>
<dbReference type="GO" id="GO:0005840">
    <property type="term" value="C:ribosome"/>
    <property type="evidence" value="ECO:0007669"/>
    <property type="project" value="TreeGrafter"/>
</dbReference>
<dbReference type="CDD" id="cd00268">
    <property type="entry name" value="DEADc"/>
    <property type="match status" value="1"/>
</dbReference>